<dbReference type="InterPro" id="IPR051673">
    <property type="entry name" value="SSDNA_exonuclease_RecJ"/>
</dbReference>
<dbReference type="Proteomes" id="UP000230973">
    <property type="component" value="Unassembled WGS sequence"/>
</dbReference>
<evidence type="ECO:0000259" key="7">
    <source>
        <dbReference type="Pfam" id="PF02272"/>
    </source>
</evidence>
<protein>
    <recommendedName>
        <fullName evidence="2">Single-stranded-DNA-specific exonuclease RecJ</fullName>
    </recommendedName>
</protein>
<dbReference type="InterPro" id="IPR041122">
    <property type="entry name" value="RecJ_OB"/>
</dbReference>
<evidence type="ECO:0000313" key="10">
    <source>
        <dbReference type="Proteomes" id="UP000230973"/>
    </source>
</evidence>
<dbReference type="PANTHER" id="PTHR30255">
    <property type="entry name" value="SINGLE-STRANDED-DNA-SPECIFIC EXONUCLEASE RECJ"/>
    <property type="match status" value="1"/>
</dbReference>
<comment type="caution">
    <text evidence="9">The sequence shown here is derived from an EMBL/GenBank/DDBJ whole genome shotgun (WGS) entry which is preliminary data.</text>
</comment>
<evidence type="ECO:0000313" key="9">
    <source>
        <dbReference type="EMBL" id="PIY62929.1"/>
    </source>
</evidence>
<accession>A0A2M7QBQ7</accession>
<dbReference type="AlphaFoldDB" id="A0A2M7QBQ7"/>
<dbReference type="Pfam" id="PF02272">
    <property type="entry name" value="DHHA1"/>
    <property type="match status" value="1"/>
</dbReference>
<feature type="domain" description="DDH" evidence="6">
    <location>
        <begin position="83"/>
        <end position="244"/>
    </location>
</feature>
<feature type="domain" description="RecJ OB" evidence="8">
    <location>
        <begin position="468"/>
        <end position="575"/>
    </location>
</feature>
<dbReference type="InterPro" id="IPR004610">
    <property type="entry name" value="RecJ"/>
</dbReference>
<keyword evidence="3" id="KW-0540">Nuclease</keyword>
<dbReference type="Gene3D" id="3.90.1640.30">
    <property type="match status" value="1"/>
</dbReference>
<evidence type="ECO:0000256" key="3">
    <source>
        <dbReference type="ARBA" id="ARBA00022722"/>
    </source>
</evidence>
<name>A0A2M7QBQ7_9BACT</name>
<feature type="domain" description="DHHA1" evidence="7">
    <location>
        <begin position="361"/>
        <end position="453"/>
    </location>
</feature>
<comment type="similarity">
    <text evidence="1">Belongs to the RecJ family.</text>
</comment>
<dbReference type="Gene3D" id="2.40.50.460">
    <property type="match status" value="1"/>
</dbReference>
<sequence>MRTANVDRRWEVAEPVSEEFRARFPELHPVAVQLLGNRGLETQEQVDEFLLPDYGHDLHDPFLFREMQAACDRIFLAIEGGERVVVHGDYDADGVSGTAILLTAFREVATLAGGDPSLFVSYIPHREHEGYGLNSETVRRLAADGCTLLVTIDCGISNAEEIALAEELGMETIVVDHHQVPERVPECILIHPLVPGETYPYGNLAAAGVGFKVASALYEVARRRGLDIPVGREKWLLDLVAIATVTDFMKLIGENRTLEKWGLVVLNKTRRPGLRQLIQSAGLELGRLDTVSVGFYIGPRINAASRMDHADLALETVMAEDDGRAAELAVRLNACNVDRQKLTEEIVRQAHLVIEDGRRIQVLAGDGWSAGIVGIVAGRLTTELGVPVFVLGRQEDGRLVGSGRSIPGFDVMQLLRRAESSLARFGGHPEACGLTVADNDKLVEFRRLANEYADEILTDRDLRPVLRIECELQTSQIDWSLISELERFEPFGVGNPRPLFFLSGLQLRSVQPVGRDGKHARVSVLGDRPQETKLIGFGLAAKLAEFSPGDTIDTVVELGINQWNGTRTIQVRLVDVRPGGGAP</sequence>
<dbReference type="Pfam" id="PF17768">
    <property type="entry name" value="RecJ_OB"/>
    <property type="match status" value="1"/>
</dbReference>
<dbReference type="GO" id="GO:0006310">
    <property type="term" value="P:DNA recombination"/>
    <property type="evidence" value="ECO:0007669"/>
    <property type="project" value="InterPro"/>
</dbReference>
<evidence type="ECO:0000259" key="8">
    <source>
        <dbReference type="Pfam" id="PF17768"/>
    </source>
</evidence>
<dbReference type="Pfam" id="PF01368">
    <property type="entry name" value="DHH"/>
    <property type="match status" value="1"/>
</dbReference>
<dbReference type="PANTHER" id="PTHR30255:SF2">
    <property type="entry name" value="SINGLE-STRANDED-DNA-SPECIFIC EXONUCLEASE RECJ"/>
    <property type="match status" value="1"/>
</dbReference>
<dbReference type="InterPro" id="IPR038763">
    <property type="entry name" value="DHH_sf"/>
</dbReference>
<dbReference type="SUPFAM" id="SSF64182">
    <property type="entry name" value="DHH phosphoesterases"/>
    <property type="match status" value="1"/>
</dbReference>
<keyword evidence="4" id="KW-0378">Hydrolase</keyword>
<evidence type="ECO:0000256" key="2">
    <source>
        <dbReference type="ARBA" id="ARBA00019841"/>
    </source>
</evidence>
<dbReference type="GO" id="GO:0006281">
    <property type="term" value="P:DNA repair"/>
    <property type="evidence" value="ECO:0007669"/>
    <property type="project" value="InterPro"/>
</dbReference>
<dbReference type="GO" id="GO:0008409">
    <property type="term" value="F:5'-3' exonuclease activity"/>
    <property type="evidence" value="ECO:0007669"/>
    <property type="project" value="InterPro"/>
</dbReference>
<dbReference type="InterPro" id="IPR003156">
    <property type="entry name" value="DHHA1_dom"/>
</dbReference>
<keyword evidence="5 9" id="KW-0269">Exonuclease</keyword>
<gene>
    <name evidence="9" type="primary">recJ</name>
    <name evidence="9" type="ORF">COY93_01820</name>
</gene>
<evidence type="ECO:0000259" key="6">
    <source>
        <dbReference type="Pfam" id="PF01368"/>
    </source>
</evidence>
<dbReference type="GO" id="GO:0003676">
    <property type="term" value="F:nucleic acid binding"/>
    <property type="evidence" value="ECO:0007669"/>
    <property type="project" value="InterPro"/>
</dbReference>
<dbReference type="NCBIfam" id="TIGR00644">
    <property type="entry name" value="recJ"/>
    <property type="match status" value="1"/>
</dbReference>
<evidence type="ECO:0000256" key="1">
    <source>
        <dbReference type="ARBA" id="ARBA00005915"/>
    </source>
</evidence>
<proteinExistence type="inferred from homology"/>
<dbReference type="EMBL" id="PFLC01000023">
    <property type="protein sequence ID" value="PIY62929.1"/>
    <property type="molecule type" value="Genomic_DNA"/>
</dbReference>
<dbReference type="InterPro" id="IPR001667">
    <property type="entry name" value="DDH_dom"/>
</dbReference>
<evidence type="ECO:0000256" key="4">
    <source>
        <dbReference type="ARBA" id="ARBA00022801"/>
    </source>
</evidence>
<organism evidence="9 10">
    <name type="scientific">Candidatus Uhrbacteria bacterium CG_4_10_14_0_8_um_filter_58_22</name>
    <dbReference type="NCBI Taxonomy" id="1975029"/>
    <lineage>
        <taxon>Bacteria</taxon>
        <taxon>Candidatus Uhriibacteriota</taxon>
    </lineage>
</organism>
<evidence type="ECO:0000256" key="5">
    <source>
        <dbReference type="ARBA" id="ARBA00022839"/>
    </source>
</evidence>
<reference evidence="10" key="1">
    <citation type="submission" date="2017-09" db="EMBL/GenBank/DDBJ databases">
        <title>Depth-based differentiation of microbial function through sediment-hosted aquifers and enrichment of novel symbionts in the deep terrestrial subsurface.</title>
        <authorList>
            <person name="Probst A.J."/>
            <person name="Ladd B."/>
            <person name="Jarett J.K."/>
            <person name="Geller-Mcgrath D.E."/>
            <person name="Sieber C.M.K."/>
            <person name="Emerson J.B."/>
            <person name="Anantharaman K."/>
            <person name="Thomas B.C."/>
            <person name="Malmstrom R."/>
            <person name="Stieglmeier M."/>
            <person name="Klingl A."/>
            <person name="Woyke T."/>
            <person name="Ryan C.M."/>
            <person name="Banfield J.F."/>
        </authorList>
    </citation>
    <scope>NUCLEOTIDE SEQUENCE [LARGE SCALE GENOMIC DNA]</scope>
</reference>